<sequence>MTSPGKPLPQPPKWAGKMLQFLHPSATLEEVEGDLAELYAYWYRQYGKQKATIRYILAVFSVLPPFVRRRRPNHSYSQPLLLSPAMIRNYLTIAWRNLLHQKAYSFINIMGLAVGMTVVMLIGLWIYDELSYNTYHQHYPDIAQVWGGGTDPQNSTIEGSYALQYPVGPTLKDNYAQYFKHVSMAFGIGECTVSTGDKKFSKRGQFIEENALDMLSLRMLQGNYQSLHDPHSVILSQSTAETIFGKEDPMGKRLRIDNLLEVTVTGIYEDIPRNNHFSDIHLFLPWPLLVSYREWMKEGATDWDNRTVNVYVQLQPNTPIETANAAIKDLYSQYVPKDFFTTIEKNKPFVQLIPMSSWHLYSEFENGKPAGGRITYVWLFGIVGSFVLLLACINFINLSTARASTRAREVGVRKAIGSGKGQLIVQFLSESYLVVLLAFSVAVVLLLLVQNPFNELADKDIALPFGQPLFWACMLPFLLLTGCMAGLYPAFYLSSFQPVKVLKGVIQHGRTAALPRKVMVVVQFTVSVMLIMGTLVVYQQIEYARNRPIGYDRQSLLTLDMSDPGYKSKQEVLRNELLRSGVVASVATSSSPLTEVWNVTGGYEWQGKDPDLDASLVRCNVSPDYGKTVGWELVAGRDFSTALATDSTDAIIINQAAVQYMGLQNPVGQKLTDVDEFGTPKWTRTIIGVVKDIVMESPYEPVQPAIYFTNEDAYALLHIKINPAVSASEALPKIEAVFKNIVPSALFNYTFVDEAYAHKFSQEARIGTLAGVFSLLAIFISCLGLFGLASFVAEQRTKEIGIRKVLGASVYTLWHMQTKEFVTLVILACILAIPISYGIMHTWLASYAYHTEISLWIIFLTCIGALLLTLLTVSYQAVKSALMNPVKSLRNE</sequence>
<evidence type="ECO:0000259" key="8">
    <source>
        <dbReference type="Pfam" id="PF02687"/>
    </source>
</evidence>
<feature type="domain" description="MacB-like periplasmic core" evidence="9">
    <location>
        <begin position="105"/>
        <end position="329"/>
    </location>
</feature>
<evidence type="ECO:0000256" key="2">
    <source>
        <dbReference type="ARBA" id="ARBA00022475"/>
    </source>
</evidence>
<gene>
    <name evidence="10" type="ORF">Q0590_09345</name>
</gene>
<dbReference type="InterPro" id="IPR050250">
    <property type="entry name" value="Macrolide_Exporter_MacB"/>
</dbReference>
<feature type="transmembrane region" description="Helical" evidence="7">
    <location>
        <begin position="469"/>
        <end position="493"/>
    </location>
</feature>
<feature type="transmembrane region" description="Helical" evidence="7">
    <location>
        <begin position="821"/>
        <end position="844"/>
    </location>
</feature>
<dbReference type="PANTHER" id="PTHR30572:SF4">
    <property type="entry name" value="ABC TRANSPORTER PERMEASE YTRF"/>
    <property type="match status" value="1"/>
</dbReference>
<reference evidence="10" key="1">
    <citation type="submission" date="2023-07" db="EMBL/GenBank/DDBJ databases">
        <title>The genome sequence of Rhodocytophaga aerolata KACC 12507.</title>
        <authorList>
            <person name="Zhang X."/>
        </authorList>
    </citation>
    <scope>NUCLEOTIDE SEQUENCE</scope>
    <source>
        <strain evidence="10">KACC 12507</strain>
    </source>
</reference>
<accession>A0ABT8R2X6</accession>
<feature type="transmembrane region" description="Helical" evidence="7">
    <location>
        <begin position="518"/>
        <end position="538"/>
    </location>
</feature>
<keyword evidence="11" id="KW-1185">Reference proteome</keyword>
<organism evidence="10 11">
    <name type="scientific">Rhodocytophaga aerolata</name>
    <dbReference type="NCBI Taxonomy" id="455078"/>
    <lineage>
        <taxon>Bacteria</taxon>
        <taxon>Pseudomonadati</taxon>
        <taxon>Bacteroidota</taxon>
        <taxon>Cytophagia</taxon>
        <taxon>Cytophagales</taxon>
        <taxon>Rhodocytophagaceae</taxon>
        <taxon>Rhodocytophaga</taxon>
    </lineage>
</organism>
<feature type="domain" description="ABC3 transporter permease C-terminal" evidence="8">
    <location>
        <begin position="382"/>
        <end position="497"/>
    </location>
</feature>
<proteinExistence type="inferred from homology"/>
<evidence type="ECO:0000256" key="3">
    <source>
        <dbReference type="ARBA" id="ARBA00022692"/>
    </source>
</evidence>
<evidence type="ECO:0000256" key="7">
    <source>
        <dbReference type="SAM" id="Phobius"/>
    </source>
</evidence>
<feature type="domain" description="ABC3 transporter permease C-terminal" evidence="8">
    <location>
        <begin position="772"/>
        <end position="881"/>
    </location>
</feature>
<keyword evidence="4 7" id="KW-1133">Transmembrane helix</keyword>
<feature type="transmembrane region" description="Helical" evidence="7">
    <location>
        <begin position="769"/>
        <end position="793"/>
    </location>
</feature>
<keyword evidence="5 7" id="KW-0472">Membrane</keyword>
<name>A0ABT8R2X6_9BACT</name>
<evidence type="ECO:0000259" key="9">
    <source>
        <dbReference type="Pfam" id="PF12704"/>
    </source>
</evidence>
<dbReference type="PANTHER" id="PTHR30572">
    <property type="entry name" value="MEMBRANE COMPONENT OF TRANSPORTER-RELATED"/>
    <property type="match status" value="1"/>
</dbReference>
<dbReference type="RefSeq" id="WP_302037257.1">
    <property type="nucleotide sequence ID" value="NZ_JAUKPO010000004.1"/>
</dbReference>
<protein>
    <submittedName>
        <fullName evidence="10">ABC transporter permease</fullName>
    </submittedName>
</protein>
<evidence type="ECO:0000256" key="1">
    <source>
        <dbReference type="ARBA" id="ARBA00004651"/>
    </source>
</evidence>
<dbReference type="NCBIfam" id="NF038404">
    <property type="entry name" value="perm_prefix_2"/>
    <property type="match status" value="1"/>
</dbReference>
<feature type="transmembrane region" description="Helical" evidence="7">
    <location>
        <begin position="376"/>
        <end position="398"/>
    </location>
</feature>
<keyword evidence="3 7" id="KW-0812">Transmembrane</keyword>
<feature type="domain" description="MacB-like periplasmic core" evidence="9">
    <location>
        <begin position="526"/>
        <end position="736"/>
    </location>
</feature>
<evidence type="ECO:0000256" key="6">
    <source>
        <dbReference type="ARBA" id="ARBA00038076"/>
    </source>
</evidence>
<keyword evidence="2" id="KW-1003">Cell membrane</keyword>
<comment type="subcellular location">
    <subcellularLocation>
        <location evidence="1">Cell membrane</location>
        <topology evidence="1">Multi-pass membrane protein</topology>
    </subcellularLocation>
</comment>
<comment type="caution">
    <text evidence="10">The sequence shown here is derived from an EMBL/GenBank/DDBJ whole genome shotgun (WGS) entry which is preliminary data.</text>
</comment>
<feature type="transmembrane region" description="Helical" evidence="7">
    <location>
        <begin position="423"/>
        <end position="449"/>
    </location>
</feature>
<evidence type="ECO:0000256" key="5">
    <source>
        <dbReference type="ARBA" id="ARBA00023136"/>
    </source>
</evidence>
<evidence type="ECO:0000313" key="11">
    <source>
        <dbReference type="Proteomes" id="UP001168528"/>
    </source>
</evidence>
<feature type="transmembrane region" description="Helical" evidence="7">
    <location>
        <begin position="856"/>
        <end position="878"/>
    </location>
</feature>
<dbReference type="Pfam" id="PF12704">
    <property type="entry name" value="MacB_PCD"/>
    <property type="match status" value="2"/>
</dbReference>
<dbReference type="EMBL" id="JAUKPO010000004">
    <property type="protein sequence ID" value="MDO1446452.1"/>
    <property type="molecule type" value="Genomic_DNA"/>
</dbReference>
<dbReference type="Proteomes" id="UP001168528">
    <property type="component" value="Unassembled WGS sequence"/>
</dbReference>
<comment type="similarity">
    <text evidence="6">Belongs to the ABC-4 integral membrane protein family.</text>
</comment>
<dbReference type="InterPro" id="IPR003838">
    <property type="entry name" value="ABC3_permease_C"/>
</dbReference>
<evidence type="ECO:0000256" key="4">
    <source>
        <dbReference type="ARBA" id="ARBA00022989"/>
    </source>
</evidence>
<dbReference type="InterPro" id="IPR047699">
    <property type="entry name" value="Permease_put_prefix"/>
</dbReference>
<dbReference type="Pfam" id="PF02687">
    <property type="entry name" value="FtsX"/>
    <property type="match status" value="2"/>
</dbReference>
<feature type="transmembrane region" description="Helical" evidence="7">
    <location>
        <begin position="106"/>
        <end position="127"/>
    </location>
</feature>
<dbReference type="InterPro" id="IPR025857">
    <property type="entry name" value="MacB_PCD"/>
</dbReference>
<evidence type="ECO:0000313" key="10">
    <source>
        <dbReference type="EMBL" id="MDO1446452.1"/>
    </source>
</evidence>